<comment type="caution">
    <text evidence="1">The sequence shown here is derived from an EMBL/GenBank/DDBJ whole genome shotgun (WGS) entry which is preliminary data.</text>
</comment>
<dbReference type="Gene3D" id="1.20.1220.20">
    <property type="entry name" value="Uncharcterised protein PF01724"/>
    <property type="match status" value="1"/>
</dbReference>
<dbReference type="Proteomes" id="UP001050975">
    <property type="component" value="Unassembled WGS sequence"/>
</dbReference>
<name>A0AAV3XQ11_9CYAN</name>
<organism evidence="1 2">
    <name type="scientific">Microseira wollei NIES-4236</name>
    <dbReference type="NCBI Taxonomy" id="2530354"/>
    <lineage>
        <taxon>Bacteria</taxon>
        <taxon>Bacillati</taxon>
        <taxon>Cyanobacteriota</taxon>
        <taxon>Cyanophyceae</taxon>
        <taxon>Oscillatoriophycideae</taxon>
        <taxon>Aerosakkonematales</taxon>
        <taxon>Aerosakkonemataceae</taxon>
        <taxon>Microseira</taxon>
    </lineage>
</organism>
<keyword evidence="2" id="KW-1185">Reference proteome</keyword>
<evidence type="ECO:0008006" key="3">
    <source>
        <dbReference type="Google" id="ProtNLM"/>
    </source>
</evidence>
<sequence>MIQELSDLRNSILEGRYQEALALIEQLDGMSRQAKLGTIESFLVRMLIHLIKNQIEQRLTNSSAASIRGSLVEIKKWNLPDNKTSYYVNRDEWEPMIEDAMEVAISDASVEVFNGAYTPFQVDEMVDRIQVITIAQELLSLTYTHSKKELPAVVNDRLTQLPGGEDWKEGRQR</sequence>
<dbReference type="RefSeq" id="WP_226590949.1">
    <property type="nucleotide sequence ID" value="NZ_BLAY01000184.1"/>
</dbReference>
<reference evidence="1" key="1">
    <citation type="submission" date="2019-10" db="EMBL/GenBank/DDBJ databases">
        <title>Draft genome sequece of Microseira wollei NIES-4236.</title>
        <authorList>
            <person name="Yamaguchi H."/>
            <person name="Suzuki S."/>
            <person name="Kawachi M."/>
        </authorList>
    </citation>
    <scope>NUCLEOTIDE SEQUENCE</scope>
    <source>
        <strain evidence="1">NIES-4236</strain>
    </source>
</reference>
<evidence type="ECO:0000313" key="1">
    <source>
        <dbReference type="EMBL" id="GET42824.1"/>
    </source>
</evidence>
<protein>
    <recommendedName>
        <fullName evidence="3">DUF29 family protein</fullName>
    </recommendedName>
</protein>
<gene>
    <name evidence="1" type="ORF">MiSe_76420</name>
</gene>
<dbReference type="AlphaFoldDB" id="A0AAV3XQ11"/>
<dbReference type="EMBL" id="BLAY01000184">
    <property type="protein sequence ID" value="GET42824.1"/>
    <property type="molecule type" value="Genomic_DNA"/>
</dbReference>
<accession>A0AAV3XQ11</accession>
<evidence type="ECO:0000313" key="2">
    <source>
        <dbReference type="Proteomes" id="UP001050975"/>
    </source>
</evidence>
<proteinExistence type="predicted"/>